<dbReference type="Gene3D" id="1.10.10.10">
    <property type="entry name" value="Winged helix-like DNA-binding domain superfamily/Winged helix DNA-binding domain"/>
    <property type="match status" value="1"/>
</dbReference>
<keyword evidence="3" id="KW-0804">Transcription</keyword>
<evidence type="ECO:0000313" key="5">
    <source>
        <dbReference type="EMBL" id="MBR1135548.1"/>
    </source>
</evidence>
<dbReference type="PANTHER" id="PTHR33164">
    <property type="entry name" value="TRANSCRIPTIONAL REGULATOR, MARR FAMILY"/>
    <property type="match status" value="1"/>
</dbReference>
<dbReference type="InterPro" id="IPR039422">
    <property type="entry name" value="MarR/SlyA-like"/>
</dbReference>
<evidence type="ECO:0000313" key="6">
    <source>
        <dbReference type="Proteomes" id="UP001314635"/>
    </source>
</evidence>
<protein>
    <submittedName>
        <fullName evidence="5">MarR family transcriptional regulator</fullName>
    </submittedName>
</protein>
<name>A0ABS5G2T6_9BRAD</name>
<dbReference type="InterPro" id="IPR036390">
    <property type="entry name" value="WH_DNA-bd_sf"/>
</dbReference>
<dbReference type="SMART" id="SM00347">
    <property type="entry name" value="HTH_MARR"/>
    <property type="match status" value="1"/>
</dbReference>
<organism evidence="5 6">
    <name type="scientific">Bradyrhizobium denitrificans</name>
    <dbReference type="NCBI Taxonomy" id="2734912"/>
    <lineage>
        <taxon>Bacteria</taxon>
        <taxon>Pseudomonadati</taxon>
        <taxon>Pseudomonadota</taxon>
        <taxon>Alphaproteobacteria</taxon>
        <taxon>Hyphomicrobiales</taxon>
        <taxon>Nitrobacteraceae</taxon>
        <taxon>Bradyrhizobium</taxon>
    </lineage>
</organism>
<dbReference type="PROSITE" id="PS50995">
    <property type="entry name" value="HTH_MARR_2"/>
    <property type="match status" value="1"/>
</dbReference>
<dbReference type="EMBL" id="JAFCLK010000006">
    <property type="protein sequence ID" value="MBR1135548.1"/>
    <property type="molecule type" value="Genomic_DNA"/>
</dbReference>
<evidence type="ECO:0000256" key="1">
    <source>
        <dbReference type="ARBA" id="ARBA00023015"/>
    </source>
</evidence>
<evidence type="ECO:0000256" key="2">
    <source>
        <dbReference type="ARBA" id="ARBA00023125"/>
    </source>
</evidence>
<dbReference type="InterPro" id="IPR000835">
    <property type="entry name" value="HTH_MarR-typ"/>
</dbReference>
<keyword evidence="6" id="KW-1185">Reference proteome</keyword>
<feature type="domain" description="HTH marR-type" evidence="4">
    <location>
        <begin position="9"/>
        <end position="142"/>
    </location>
</feature>
<dbReference type="InterPro" id="IPR036388">
    <property type="entry name" value="WH-like_DNA-bd_sf"/>
</dbReference>
<dbReference type="SUPFAM" id="SSF46785">
    <property type="entry name" value="Winged helix' DNA-binding domain"/>
    <property type="match status" value="1"/>
</dbReference>
<sequence>MAPSASTARLRFGFALVGLARRWRRALDERMGALGLSDAAWPPLVHLDRSGDGITQNELAARCGIDGSSLVRLLDMLGERELIERRVSPTDRRSRLVFLTAKGRRLLTSVYRVLREAESAMLRDIDDTRLQATLDMFDRIEQRLIEGDGKE</sequence>
<dbReference type="RefSeq" id="WP_172235574.1">
    <property type="nucleotide sequence ID" value="NZ_JABFDP010000002.1"/>
</dbReference>
<reference evidence="6" key="1">
    <citation type="journal article" date="2021" name="ISME J.">
        <title>Evolutionary origin and ecological implication of a unique nif island in free-living Bradyrhizobium lineages.</title>
        <authorList>
            <person name="Tao J."/>
        </authorList>
    </citation>
    <scope>NUCLEOTIDE SEQUENCE [LARGE SCALE GENOMIC DNA]</scope>
    <source>
        <strain evidence="6">SZCCT0094</strain>
    </source>
</reference>
<dbReference type="PRINTS" id="PR00598">
    <property type="entry name" value="HTHMARR"/>
</dbReference>
<evidence type="ECO:0000256" key="3">
    <source>
        <dbReference type="ARBA" id="ARBA00023163"/>
    </source>
</evidence>
<proteinExistence type="predicted"/>
<dbReference type="Proteomes" id="UP001314635">
    <property type="component" value="Unassembled WGS sequence"/>
</dbReference>
<evidence type="ECO:0000259" key="4">
    <source>
        <dbReference type="PROSITE" id="PS50995"/>
    </source>
</evidence>
<dbReference type="Pfam" id="PF12802">
    <property type="entry name" value="MarR_2"/>
    <property type="match status" value="1"/>
</dbReference>
<comment type="caution">
    <text evidence="5">The sequence shown here is derived from an EMBL/GenBank/DDBJ whole genome shotgun (WGS) entry which is preliminary data.</text>
</comment>
<keyword evidence="2" id="KW-0238">DNA-binding</keyword>
<gene>
    <name evidence="5" type="ORF">JQ619_07210</name>
</gene>
<keyword evidence="1" id="KW-0805">Transcription regulation</keyword>
<dbReference type="PANTHER" id="PTHR33164:SF64">
    <property type="entry name" value="TRANSCRIPTIONAL REGULATOR SLYA"/>
    <property type="match status" value="1"/>
</dbReference>
<accession>A0ABS5G2T6</accession>